<name>A0A916RMW9_9HYPH</name>
<evidence type="ECO:0000256" key="3">
    <source>
        <dbReference type="ARBA" id="ARBA00022833"/>
    </source>
</evidence>
<dbReference type="SUPFAM" id="SSF51316">
    <property type="entry name" value="Mss4-like"/>
    <property type="match status" value="1"/>
</dbReference>
<dbReference type="AlphaFoldDB" id="A0A916RMW9"/>
<dbReference type="Proteomes" id="UP000636264">
    <property type="component" value="Unassembled WGS sequence"/>
</dbReference>
<dbReference type="InterPro" id="IPR052355">
    <property type="entry name" value="CENP-V-like"/>
</dbReference>
<dbReference type="PANTHER" id="PTHR28620:SF1">
    <property type="entry name" value="CENP-V_GFA DOMAIN-CONTAINING PROTEIN"/>
    <property type="match status" value="1"/>
</dbReference>
<dbReference type="PANTHER" id="PTHR28620">
    <property type="entry name" value="CENTROMERE PROTEIN V"/>
    <property type="match status" value="1"/>
</dbReference>
<dbReference type="RefSeq" id="WP_188720323.1">
    <property type="nucleotide sequence ID" value="NZ_BMIF01000003.1"/>
</dbReference>
<evidence type="ECO:0000259" key="4">
    <source>
        <dbReference type="PROSITE" id="PS51891"/>
    </source>
</evidence>
<gene>
    <name evidence="5" type="ORF">GCM10011385_14850</name>
</gene>
<keyword evidence="6" id="KW-1185">Reference proteome</keyword>
<comment type="caution">
    <text evidence="5">The sequence shown here is derived from an EMBL/GenBank/DDBJ whole genome shotgun (WGS) entry which is preliminary data.</text>
</comment>
<dbReference type="GO" id="GO:0016846">
    <property type="term" value="F:carbon-sulfur lyase activity"/>
    <property type="evidence" value="ECO:0007669"/>
    <property type="project" value="InterPro"/>
</dbReference>
<dbReference type="InterPro" id="IPR006913">
    <property type="entry name" value="CENP-V/GFA"/>
</dbReference>
<dbReference type="Pfam" id="PF04828">
    <property type="entry name" value="GFA"/>
    <property type="match status" value="1"/>
</dbReference>
<proteinExistence type="inferred from homology"/>
<evidence type="ECO:0000256" key="1">
    <source>
        <dbReference type="ARBA" id="ARBA00005495"/>
    </source>
</evidence>
<reference evidence="5" key="2">
    <citation type="submission" date="2020-09" db="EMBL/GenBank/DDBJ databases">
        <authorList>
            <person name="Sun Q."/>
            <person name="Zhou Y."/>
        </authorList>
    </citation>
    <scope>NUCLEOTIDE SEQUENCE</scope>
    <source>
        <strain evidence="5">CGMCC 1.15320</strain>
    </source>
</reference>
<dbReference type="EMBL" id="BMIF01000003">
    <property type="protein sequence ID" value="GGA62141.1"/>
    <property type="molecule type" value="Genomic_DNA"/>
</dbReference>
<dbReference type="GO" id="GO:0046872">
    <property type="term" value="F:metal ion binding"/>
    <property type="evidence" value="ECO:0007669"/>
    <property type="project" value="UniProtKB-KW"/>
</dbReference>
<evidence type="ECO:0000313" key="5">
    <source>
        <dbReference type="EMBL" id="GGA62141.1"/>
    </source>
</evidence>
<accession>A0A916RMW9</accession>
<evidence type="ECO:0000256" key="2">
    <source>
        <dbReference type="ARBA" id="ARBA00022723"/>
    </source>
</evidence>
<protein>
    <submittedName>
        <fullName evidence="5">Aldehyde-activating protein</fullName>
    </submittedName>
</protein>
<evidence type="ECO:0000313" key="6">
    <source>
        <dbReference type="Proteomes" id="UP000636264"/>
    </source>
</evidence>
<sequence length="115" mass="12872">MQYRGSCHCKAVSFTVDVDLANPITCNCSYCQRRGSILAFTPEQNFSLESGKDKLTEYRFNTNKIEHLFCSVCGMESFSQGEAPDGRRMVAVNVRCLEDVDVSSLNPTMVDGRSR</sequence>
<keyword evidence="2" id="KW-0479">Metal-binding</keyword>
<dbReference type="Gene3D" id="2.170.150.70">
    <property type="match status" value="1"/>
</dbReference>
<organism evidence="5 6">
    <name type="scientific">Nitratireductor aestuarii</name>
    <dbReference type="NCBI Taxonomy" id="1735103"/>
    <lineage>
        <taxon>Bacteria</taxon>
        <taxon>Pseudomonadati</taxon>
        <taxon>Pseudomonadota</taxon>
        <taxon>Alphaproteobacteria</taxon>
        <taxon>Hyphomicrobiales</taxon>
        <taxon>Phyllobacteriaceae</taxon>
        <taxon>Nitratireductor</taxon>
    </lineage>
</organism>
<keyword evidence="3" id="KW-0862">Zinc</keyword>
<comment type="similarity">
    <text evidence="1">Belongs to the Gfa family.</text>
</comment>
<dbReference type="InterPro" id="IPR011057">
    <property type="entry name" value="Mss4-like_sf"/>
</dbReference>
<feature type="domain" description="CENP-V/GFA" evidence="4">
    <location>
        <begin position="3"/>
        <end position="115"/>
    </location>
</feature>
<dbReference type="PROSITE" id="PS51891">
    <property type="entry name" value="CENP_V_GFA"/>
    <property type="match status" value="1"/>
</dbReference>
<reference evidence="5" key="1">
    <citation type="journal article" date="2014" name="Int. J. Syst. Evol. Microbiol.">
        <title>Complete genome sequence of Corynebacterium casei LMG S-19264T (=DSM 44701T), isolated from a smear-ripened cheese.</title>
        <authorList>
            <consortium name="US DOE Joint Genome Institute (JGI-PGF)"/>
            <person name="Walter F."/>
            <person name="Albersmeier A."/>
            <person name="Kalinowski J."/>
            <person name="Ruckert C."/>
        </authorList>
    </citation>
    <scope>NUCLEOTIDE SEQUENCE</scope>
    <source>
        <strain evidence="5">CGMCC 1.15320</strain>
    </source>
</reference>